<dbReference type="EMBL" id="CAJNNW010006516">
    <property type="protein sequence ID" value="CAE8648369.1"/>
    <property type="molecule type" value="Genomic_DNA"/>
</dbReference>
<gene>
    <name evidence="1" type="ORF">PGLA2088_LOCUS6512</name>
</gene>
<dbReference type="AlphaFoldDB" id="A0A813IDK3"/>
<evidence type="ECO:0000313" key="2">
    <source>
        <dbReference type="Proteomes" id="UP000626109"/>
    </source>
</evidence>
<feature type="non-terminal residue" evidence="1">
    <location>
        <position position="1"/>
    </location>
</feature>
<proteinExistence type="predicted"/>
<evidence type="ECO:0000313" key="1">
    <source>
        <dbReference type="EMBL" id="CAE8648369.1"/>
    </source>
</evidence>
<protein>
    <recommendedName>
        <fullName evidence="3">Thioredoxin domain-containing protein</fullName>
    </recommendedName>
</protein>
<name>A0A813IDK3_POLGL</name>
<accession>A0A813IDK3</accession>
<organism evidence="1 2">
    <name type="scientific">Polarella glacialis</name>
    <name type="common">Dinoflagellate</name>
    <dbReference type="NCBI Taxonomy" id="89957"/>
    <lineage>
        <taxon>Eukaryota</taxon>
        <taxon>Sar</taxon>
        <taxon>Alveolata</taxon>
        <taxon>Dinophyceae</taxon>
        <taxon>Suessiales</taxon>
        <taxon>Suessiaceae</taxon>
        <taxon>Polarella</taxon>
    </lineage>
</organism>
<comment type="caution">
    <text evidence="1">The sequence shown here is derived from an EMBL/GenBank/DDBJ whole genome shotgun (WGS) entry which is preliminary data.</text>
</comment>
<evidence type="ECO:0008006" key="3">
    <source>
        <dbReference type="Google" id="ProtNLM"/>
    </source>
</evidence>
<reference evidence="1" key="1">
    <citation type="submission" date="2021-02" db="EMBL/GenBank/DDBJ databases">
        <authorList>
            <person name="Dougan E. K."/>
            <person name="Rhodes N."/>
            <person name="Thang M."/>
            <person name="Chan C."/>
        </authorList>
    </citation>
    <scope>NUCLEOTIDE SEQUENCE</scope>
</reference>
<sequence>AISGAAYTLLGAAYLLDTAVQDIAALYGVEWQRHVSHEAALAAMLLGALNAASGLQPKLLARPSEDLPKVLGFGENGNLKSGGFLNASVFYFILTYQGLRALPSFPTFLVMDTVVGAVSIAAVLHQAFLLNAWVTKGSMHRVDALLVPAMFNLPVSVHLLLQGEVEASGPPAPEAMAMMLSRRLFSLPAIKDFAQYEAMKTAKTSMMVGFYTGHFSAAGKMYRDQFEAMSKAYPKASFYTCDVDDAPLAAYDSEVTEVPSIVRFP</sequence>
<dbReference type="Proteomes" id="UP000626109">
    <property type="component" value="Unassembled WGS sequence"/>
</dbReference>